<gene>
    <name evidence="2" type="ORF">AXK60_23695</name>
</gene>
<evidence type="ECO:0000313" key="3">
    <source>
        <dbReference type="Proteomes" id="UP000070258"/>
    </source>
</evidence>
<protein>
    <submittedName>
        <fullName evidence="2">Glycine/betaine ABC transporter substrate-binding protein</fullName>
    </submittedName>
</protein>
<dbReference type="Proteomes" id="UP000070258">
    <property type="component" value="Unassembled WGS sequence"/>
</dbReference>
<evidence type="ECO:0000259" key="1">
    <source>
        <dbReference type="Pfam" id="PF04069"/>
    </source>
</evidence>
<dbReference type="SUPFAM" id="SSF53850">
    <property type="entry name" value="Periplasmic binding protein-like II"/>
    <property type="match status" value="1"/>
</dbReference>
<dbReference type="Gene3D" id="3.40.190.120">
    <property type="entry name" value="Osmoprotection protein (prox), domain 2"/>
    <property type="match status" value="1"/>
</dbReference>
<dbReference type="GO" id="GO:0022857">
    <property type="term" value="F:transmembrane transporter activity"/>
    <property type="evidence" value="ECO:0007669"/>
    <property type="project" value="InterPro"/>
</dbReference>
<dbReference type="GO" id="GO:0043190">
    <property type="term" value="C:ATP-binding cassette (ABC) transporter complex"/>
    <property type="evidence" value="ECO:0007669"/>
    <property type="project" value="InterPro"/>
</dbReference>
<dbReference type="CDD" id="cd13611">
    <property type="entry name" value="PBP2_YehZ"/>
    <property type="match status" value="1"/>
</dbReference>
<proteinExistence type="predicted"/>
<accession>A0A138AP44</accession>
<feature type="domain" description="ABC-type glycine betaine transport system substrate-binding" evidence="1">
    <location>
        <begin position="58"/>
        <end position="327"/>
    </location>
</feature>
<name>A0A138AP44_9ACTN</name>
<dbReference type="Gene3D" id="3.40.190.10">
    <property type="entry name" value="Periplasmic binding protein-like II"/>
    <property type="match status" value="1"/>
</dbReference>
<dbReference type="EMBL" id="LSRF01000014">
    <property type="protein sequence ID" value="KXP12206.1"/>
    <property type="molecule type" value="Genomic_DNA"/>
</dbReference>
<dbReference type="PROSITE" id="PS51257">
    <property type="entry name" value="PROKAR_LIPOPROTEIN"/>
    <property type="match status" value="1"/>
</dbReference>
<dbReference type="Pfam" id="PF04069">
    <property type="entry name" value="OpuAC"/>
    <property type="match status" value="1"/>
</dbReference>
<evidence type="ECO:0000313" key="2">
    <source>
        <dbReference type="EMBL" id="KXP12206.1"/>
    </source>
</evidence>
<sequence>MTARAGRIAARAGRLRRAMIPLVATAALVLSGCGLESSSGHFVHAESADGQRPLAGATISVTSKSFSEGVLLGKISATILQAAGADITDLTNAPGSMSSRQAMVSGAADVSWEYTGTIWVSYLQKTETITDSKTLWTKVRDAERANGIEVLAPAPFNNTYAFAVTSAQKQQRNLRTLSDLFRLPPAQRSLCVDPEFQSRPDGLGKLLEKYEVPLGSGTPPNTVTTMDAGVIYSAVSGNTCLAGDVYATDGRIRKLGLQLLDDDRKSLPPYDGVPEVRSDALAKYPAIAEVLGKVSRLLTNETMQELNGQIDIEGKDPSDVAVTWLRKVGLVR</sequence>
<dbReference type="STRING" id="239498.AXK60_23695"/>
<dbReference type="RefSeq" id="WP_068570685.1">
    <property type="nucleotide sequence ID" value="NZ_LSRF01000014.1"/>
</dbReference>
<dbReference type="AlphaFoldDB" id="A0A138AP44"/>
<organism evidence="2 3">
    <name type="scientific">Tsukamurella pseudospumae</name>
    <dbReference type="NCBI Taxonomy" id="239498"/>
    <lineage>
        <taxon>Bacteria</taxon>
        <taxon>Bacillati</taxon>
        <taxon>Actinomycetota</taxon>
        <taxon>Actinomycetes</taxon>
        <taxon>Mycobacteriales</taxon>
        <taxon>Tsukamurellaceae</taxon>
        <taxon>Tsukamurella</taxon>
    </lineage>
</organism>
<reference evidence="3" key="1">
    <citation type="submission" date="2016-02" db="EMBL/GenBank/DDBJ databases">
        <authorList>
            <person name="Wen L."/>
            <person name="He K."/>
            <person name="Yang H."/>
        </authorList>
    </citation>
    <scope>NUCLEOTIDE SEQUENCE [LARGE SCALE GENOMIC DNA]</scope>
    <source>
        <strain evidence="3">JCM 15929</strain>
    </source>
</reference>
<dbReference type="InterPro" id="IPR007210">
    <property type="entry name" value="ABC_Gly_betaine_transp_sub-bd"/>
</dbReference>
<comment type="caution">
    <text evidence="2">The sequence shown here is derived from an EMBL/GenBank/DDBJ whole genome shotgun (WGS) entry which is preliminary data.</text>
</comment>